<keyword evidence="2" id="KW-1185">Reference proteome</keyword>
<gene>
    <name evidence="1" type="ordered locus">Acin_1844</name>
</gene>
<evidence type="ECO:0000313" key="2">
    <source>
        <dbReference type="Proteomes" id="UP000007093"/>
    </source>
</evidence>
<evidence type="ECO:0000313" key="1">
    <source>
        <dbReference type="EMBL" id="AEQ23055.1"/>
    </source>
</evidence>
<accession>G4Q3Y9</accession>
<dbReference type="Proteomes" id="UP000007093">
    <property type="component" value="Chromosome"/>
</dbReference>
<dbReference type="EMBL" id="CP003058">
    <property type="protein sequence ID" value="AEQ23055.1"/>
    <property type="molecule type" value="Genomic_DNA"/>
</dbReference>
<dbReference type="InParanoid" id="G4Q3Y9"/>
<proteinExistence type="predicted"/>
<dbReference type="STRING" id="568816.Acin_1844"/>
<name>G4Q3Y9_ACIIR</name>
<dbReference type="eggNOG" id="ENOG5032YEF">
    <property type="taxonomic scope" value="Bacteria"/>
</dbReference>
<dbReference type="KEGG" id="ain:Acin_1844"/>
<dbReference type="PATRIC" id="fig|568816.4.peg.1790"/>
<protein>
    <submittedName>
        <fullName evidence="1">VRR-NUC domain protein</fullName>
    </submittedName>
</protein>
<sequence length="200" mass="22394">MDLLKEIMVTLSARGHHVFRANVGTARTVDGRYFNTGLPKGFSDLFGTVKENGQAFFIEVKYGGNTASFVQENFLSQMSKAGCRAGLAYSVDDALNIVEGPQVPYLGQDVSDPIKEQTRDGELWNQLLMWASLKDEKVFSTLRKMRANGCTLATDQKTGYKIVHPDSYTDYDEDRKVLLACARELMHRLLTLRWSAAGEE</sequence>
<dbReference type="AlphaFoldDB" id="G4Q3Y9"/>
<organism evidence="1 2">
    <name type="scientific">Acidaminococcus intestini (strain RyC-MR95)</name>
    <dbReference type="NCBI Taxonomy" id="568816"/>
    <lineage>
        <taxon>Bacteria</taxon>
        <taxon>Bacillati</taxon>
        <taxon>Bacillota</taxon>
        <taxon>Negativicutes</taxon>
        <taxon>Acidaminococcales</taxon>
        <taxon>Acidaminococcaceae</taxon>
        <taxon>Acidaminococcus</taxon>
    </lineage>
</organism>
<dbReference type="Gene3D" id="3.40.1350.10">
    <property type="match status" value="1"/>
</dbReference>
<dbReference type="InterPro" id="IPR011856">
    <property type="entry name" value="tRNA_endonuc-like_dom_sf"/>
</dbReference>
<reference evidence="1 2" key="1">
    <citation type="journal article" date="2011" name="J. Bacteriol.">
        <title>Complete genome sequence of Acidaminococcus intestini RYC-MR95, a Gram-negative bacterium from the phylum Firmicutes.</title>
        <authorList>
            <person name="D'Auria G."/>
            <person name="Galan J.C."/>
            <person name="Rodriguez-Alcayna M."/>
            <person name="Moya A."/>
            <person name="Baquero F."/>
            <person name="Latorre A."/>
        </authorList>
    </citation>
    <scope>NUCLEOTIDE SEQUENCE [LARGE SCALE GENOMIC DNA]</scope>
    <source>
        <strain evidence="1 2">RyC-MR95</strain>
    </source>
</reference>
<dbReference type="HOGENOM" id="CLU_1363762_0_0_9"/>
<dbReference type="GO" id="GO:0003676">
    <property type="term" value="F:nucleic acid binding"/>
    <property type="evidence" value="ECO:0007669"/>
    <property type="project" value="InterPro"/>
</dbReference>